<dbReference type="Gene3D" id="3.40.50.1820">
    <property type="entry name" value="alpha/beta hydrolase"/>
    <property type="match status" value="1"/>
</dbReference>
<dbReference type="GO" id="GO:0016747">
    <property type="term" value="F:acyltransferase activity, transferring groups other than amino-acyl groups"/>
    <property type="evidence" value="ECO:0007669"/>
    <property type="project" value="TreeGrafter"/>
</dbReference>
<dbReference type="SUPFAM" id="SSF53474">
    <property type="entry name" value="alpha/beta-Hydrolases"/>
    <property type="match status" value="1"/>
</dbReference>
<keyword evidence="2" id="KW-0472">Membrane</keyword>
<dbReference type="GO" id="GO:0016787">
    <property type="term" value="F:hydrolase activity"/>
    <property type="evidence" value="ECO:0007669"/>
    <property type="project" value="UniProtKB-KW"/>
</dbReference>
<sequence length="391" mass="42455">MLDDMPTWLQPTSPAILIIIVALLLATLGWTLVWLPTHRHPRRHHAIGQQSIAVLVSIALSLMLAFVVLNQQNSWFTTWSSMGGVGDLSHSETVGDPTPTSQDPIAWQTGTPTDLQADPRSNPAFGEQSWVDPAPEGQYLTVSIPGPASGHTSSALVWLPPSYLDHPERFYPVLIGFPGLPGSINAVADGLHPDELITSLSSQGQLRESIVVIPDVFPDNVDTECVDASDGSILMETFVTRDVVGWIRTNLRADSDRAGWTTIGYSAGGFCSSMLTMRHPDIFGSSINMSGYFVAGFEGPKLREDGDTTYDLTVLAQTDPPDVDLWFYAAKDDQMAYEAWQSFNSVVQPPTSLTTELVESGGHTTQVWAAGLAPGLKWLGQTQPHFAWQAA</sequence>
<feature type="compositionally biased region" description="Polar residues" evidence="1">
    <location>
        <begin position="98"/>
        <end position="112"/>
    </location>
</feature>
<gene>
    <name evidence="3" type="ORF">brsh051_16430</name>
</gene>
<keyword evidence="2" id="KW-0812">Transmembrane</keyword>
<name>A0AAN0KA19_9ACTN</name>
<dbReference type="AlphaFoldDB" id="A0AAN0KA19"/>
<feature type="region of interest" description="Disordered" evidence="1">
    <location>
        <begin position="90"/>
        <end position="112"/>
    </location>
</feature>
<organism evidence="3 4">
    <name type="scientific">Brooklawnia propionicigenes</name>
    <dbReference type="NCBI Taxonomy" id="3041175"/>
    <lineage>
        <taxon>Bacteria</taxon>
        <taxon>Bacillati</taxon>
        <taxon>Actinomycetota</taxon>
        <taxon>Actinomycetes</taxon>
        <taxon>Propionibacteriales</taxon>
        <taxon>Propionibacteriaceae</taxon>
        <taxon>Brooklawnia</taxon>
    </lineage>
</organism>
<dbReference type="KEGG" id="broo:brsh051_16430"/>
<proteinExistence type="predicted"/>
<dbReference type="Pfam" id="PF00756">
    <property type="entry name" value="Esterase"/>
    <property type="match status" value="1"/>
</dbReference>
<reference evidence="3" key="1">
    <citation type="journal article" date="2024" name="Int. J. Syst. Evol. Microbiol.">
        <title>Brooklawnia propionicigenes sp. nov., a facultatively anaerobic, propionate-producing bacterium isolated from a methanogenic reactor treating waste from cattle farms.</title>
        <authorList>
            <person name="Akita Y."/>
            <person name="Ueki A."/>
            <person name="Tonouchi A."/>
            <person name="Sugawara Y."/>
            <person name="Honma S."/>
            <person name="Kaku N."/>
            <person name="Ueki K."/>
        </authorList>
    </citation>
    <scope>NUCLEOTIDE SEQUENCE</scope>
    <source>
        <strain evidence="3">SH051</strain>
    </source>
</reference>
<protein>
    <submittedName>
        <fullName evidence="3">Alpha/beta hydrolase-fold protein</fullName>
    </submittedName>
</protein>
<dbReference type="InterPro" id="IPR000801">
    <property type="entry name" value="Esterase-like"/>
</dbReference>
<keyword evidence="3" id="KW-0378">Hydrolase</keyword>
<dbReference type="Proteomes" id="UP001431656">
    <property type="component" value="Chromosome"/>
</dbReference>
<dbReference type="InterPro" id="IPR050583">
    <property type="entry name" value="Mycobacterial_A85_antigen"/>
</dbReference>
<dbReference type="InterPro" id="IPR029058">
    <property type="entry name" value="AB_hydrolase_fold"/>
</dbReference>
<keyword evidence="4" id="KW-1185">Reference proteome</keyword>
<accession>A0AAN0KA19</accession>
<evidence type="ECO:0000256" key="2">
    <source>
        <dbReference type="SAM" id="Phobius"/>
    </source>
</evidence>
<dbReference type="PANTHER" id="PTHR48098:SF1">
    <property type="entry name" value="DIACYLGLYCEROL ACYLTRANSFERASE_MYCOLYLTRANSFERASE AG85A"/>
    <property type="match status" value="1"/>
</dbReference>
<feature type="transmembrane region" description="Helical" evidence="2">
    <location>
        <begin position="47"/>
        <end position="69"/>
    </location>
</feature>
<feature type="transmembrane region" description="Helical" evidence="2">
    <location>
        <begin position="15"/>
        <end position="35"/>
    </location>
</feature>
<dbReference type="EMBL" id="AP028056">
    <property type="protein sequence ID" value="BEH02362.1"/>
    <property type="molecule type" value="Genomic_DNA"/>
</dbReference>
<evidence type="ECO:0000256" key="1">
    <source>
        <dbReference type="SAM" id="MobiDB-lite"/>
    </source>
</evidence>
<keyword evidence="2" id="KW-1133">Transmembrane helix</keyword>
<evidence type="ECO:0000313" key="3">
    <source>
        <dbReference type="EMBL" id="BEH02362.1"/>
    </source>
</evidence>
<dbReference type="PANTHER" id="PTHR48098">
    <property type="entry name" value="ENTEROCHELIN ESTERASE-RELATED"/>
    <property type="match status" value="1"/>
</dbReference>
<evidence type="ECO:0000313" key="4">
    <source>
        <dbReference type="Proteomes" id="UP001431656"/>
    </source>
</evidence>